<dbReference type="AlphaFoldDB" id="A0A1B2DEZ3"/>
<dbReference type="SUPFAM" id="SSF53335">
    <property type="entry name" value="S-adenosyl-L-methionine-dependent methyltransferases"/>
    <property type="match status" value="1"/>
</dbReference>
<dbReference type="InterPro" id="IPR029063">
    <property type="entry name" value="SAM-dependent_MTases_sf"/>
</dbReference>
<dbReference type="Pfam" id="PF13649">
    <property type="entry name" value="Methyltransf_25"/>
    <property type="match status" value="1"/>
</dbReference>
<dbReference type="GO" id="GO:0032259">
    <property type="term" value="P:methylation"/>
    <property type="evidence" value="ECO:0007669"/>
    <property type="project" value="UniProtKB-KW"/>
</dbReference>
<reference evidence="2" key="1">
    <citation type="submission" date="2016-08" db="EMBL/GenBank/DDBJ databases">
        <title>Complete Genome Seqeunce of Paenibacillus sp. BIHB 4019 from tea rhizoplane.</title>
        <authorList>
            <person name="Thakur R."/>
            <person name="Swarnkar M.K."/>
            <person name="Gulati A."/>
        </authorList>
    </citation>
    <scope>NUCLEOTIDE SEQUENCE [LARGE SCALE GENOMIC DNA]</scope>
    <source>
        <strain evidence="2">BIHB4019</strain>
    </source>
</reference>
<evidence type="ECO:0000259" key="1">
    <source>
        <dbReference type="Pfam" id="PF13649"/>
    </source>
</evidence>
<feature type="domain" description="Methyltransferase" evidence="1">
    <location>
        <begin position="75"/>
        <end position="168"/>
    </location>
</feature>
<keyword evidence="2" id="KW-0808">Transferase</keyword>
<dbReference type="RefSeq" id="WP_099517629.1">
    <property type="nucleotide sequence ID" value="NZ_CP016808.1"/>
</dbReference>
<protein>
    <submittedName>
        <fullName evidence="2">SAM-dependent methyltransferase</fullName>
    </submittedName>
</protein>
<gene>
    <name evidence="2" type="ORF">BBD42_07100</name>
</gene>
<dbReference type="GO" id="GO:0008168">
    <property type="term" value="F:methyltransferase activity"/>
    <property type="evidence" value="ECO:0007669"/>
    <property type="project" value="UniProtKB-KW"/>
</dbReference>
<proteinExistence type="predicted"/>
<name>A0A1B2DEZ3_9BACL</name>
<dbReference type="EMBL" id="CP016808">
    <property type="protein sequence ID" value="ANY66259.1"/>
    <property type="molecule type" value="Genomic_DNA"/>
</dbReference>
<accession>A0A1B2DEZ3</accession>
<sequence length="300" mass="33701">MSNDLFNAAVWEKAWTEDPNATGNKMKKAGIGRTSFDHKAKSFNAEVFSAEGRHRSERIIRWIEGQGVDFQGLSVLDIGAASGGFTVPFIDRGARVTAVEPNVPLSELFRENTARFDQGQVELVHDVFEELDIDARGWSNAYDLVFVSMCPVIVDWESVERVLSTARKYCYISVGAGPREHSLLQAVLPLLTGQEIHPESSDMAYLTHLLYLKGYSFQSIITKETKTTESSYEEAIEEVMQALKTHKLIPNASARQIVTDYVHRTYPDGKVVIHQGGRYGKVLIQLQELNMYTRPETVRA</sequence>
<evidence type="ECO:0000313" key="2">
    <source>
        <dbReference type="EMBL" id="ANY66259.1"/>
    </source>
</evidence>
<keyword evidence="2" id="KW-0489">Methyltransferase</keyword>
<organism evidence="2">
    <name type="scientific">Paenibacillus sp. BIHB 4019</name>
    <dbReference type="NCBI Taxonomy" id="1870819"/>
    <lineage>
        <taxon>Bacteria</taxon>
        <taxon>Bacillati</taxon>
        <taxon>Bacillota</taxon>
        <taxon>Bacilli</taxon>
        <taxon>Bacillales</taxon>
        <taxon>Paenibacillaceae</taxon>
        <taxon>Paenibacillus</taxon>
    </lineage>
</organism>
<dbReference type="CDD" id="cd02440">
    <property type="entry name" value="AdoMet_MTases"/>
    <property type="match status" value="1"/>
</dbReference>
<dbReference type="InterPro" id="IPR041698">
    <property type="entry name" value="Methyltransf_25"/>
</dbReference>
<dbReference type="Gene3D" id="3.40.50.150">
    <property type="entry name" value="Vaccinia Virus protein VP39"/>
    <property type="match status" value="1"/>
</dbReference>